<gene>
    <name evidence="8" type="primary">pepA</name>
    <name evidence="11" type="ORF">ACFQ0E_11600</name>
</gene>
<evidence type="ECO:0000313" key="11">
    <source>
        <dbReference type="EMBL" id="MFD0726237.1"/>
    </source>
</evidence>
<dbReference type="InterPro" id="IPR043472">
    <property type="entry name" value="Macro_dom-like"/>
</dbReference>
<evidence type="ECO:0000313" key="12">
    <source>
        <dbReference type="Proteomes" id="UP001597110"/>
    </source>
</evidence>
<feature type="binding site" evidence="8">
    <location>
        <position position="295"/>
    </location>
    <ligand>
        <name>Mn(2+)</name>
        <dbReference type="ChEBI" id="CHEBI:29035"/>
        <label>1</label>
    </ligand>
</feature>
<feature type="domain" description="Cytosol aminopeptidase" evidence="10">
    <location>
        <begin position="370"/>
        <end position="377"/>
    </location>
</feature>
<evidence type="ECO:0000256" key="9">
    <source>
        <dbReference type="SAM" id="SignalP"/>
    </source>
</evidence>
<keyword evidence="12" id="KW-1185">Reference proteome</keyword>
<accession>A0ABW2YEU5</accession>
<dbReference type="PANTHER" id="PTHR11963">
    <property type="entry name" value="LEUCINE AMINOPEPTIDASE-RELATED"/>
    <property type="match status" value="1"/>
</dbReference>
<dbReference type="NCBIfam" id="NF002075">
    <property type="entry name" value="PRK00913.2-2"/>
    <property type="match status" value="1"/>
</dbReference>
<evidence type="ECO:0000256" key="4">
    <source>
        <dbReference type="ARBA" id="ARBA00022438"/>
    </source>
</evidence>
<feature type="binding site" evidence="8">
    <location>
        <position position="290"/>
    </location>
    <ligand>
        <name>Mn(2+)</name>
        <dbReference type="ChEBI" id="CHEBI:29035"/>
        <label>2</label>
    </ligand>
</feature>
<protein>
    <recommendedName>
        <fullName evidence="8">Probable cytosol aminopeptidase</fullName>
        <ecNumber evidence="8">3.4.11.1</ecNumber>
    </recommendedName>
    <alternativeName>
        <fullName evidence="8">Leucine aminopeptidase</fullName>
        <shortName evidence="8">LAP</shortName>
        <ecNumber evidence="8">3.4.11.10</ecNumber>
    </alternativeName>
    <alternativeName>
        <fullName evidence="8">Leucyl aminopeptidase</fullName>
    </alternativeName>
</protein>
<name>A0ABW2YEU5_9GAMM</name>
<dbReference type="RefSeq" id="WP_386823806.1">
    <property type="nucleotide sequence ID" value="NZ_JBHTIF010000001.1"/>
</dbReference>
<evidence type="ECO:0000256" key="7">
    <source>
        <dbReference type="ARBA" id="ARBA00023211"/>
    </source>
</evidence>
<evidence type="ECO:0000256" key="3">
    <source>
        <dbReference type="ARBA" id="ARBA00009528"/>
    </source>
</evidence>
<feature type="chain" id="PRO_5046361151" description="Probable cytosol aminopeptidase" evidence="9">
    <location>
        <begin position="33"/>
        <end position="529"/>
    </location>
</feature>
<reference evidence="12" key="1">
    <citation type="journal article" date="2019" name="Int. J. Syst. Evol. Microbiol.">
        <title>The Global Catalogue of Microorganisms (GCM) 10K type strain sequencing project: providing services to taxonomists for standard genome sequencing and annotation.</title>
        <authorList>
            <consortium name="The Broad Institute Genomics Platform"/>
            <consortium name="The Broad Institute Genome Sequencing Center for Infectious Disease"/>
            <person name="Wu L."/>
            <person name="Ma J."/>
        </authorList>
    </citation>
    <scope>NUCLEOTIDE SEQUENCE [LARGE SCALE GENOMIC DNA]</scope>
    <source>
        <strain evidence="12">CCUG 55585</strain>
    </source>
</reference>
<feature type="binding site" evidence="8">
    <location>
        <position position="374"/>
    </location>
    <ligand>
        <name>Mn(2+)</name>
        <dbReference type="ChEBI" id="CHEBI:29035"/>
        <label>2</label>
    </ligand>
</feature>
<sequence>MRKLQSQTQRNARLPALLFALAVAWLPTTALAQRTPDFAAYTVPAEGAVVVTMRQGGTQDRAFLDVDRASGGALSRAVASAAFEGKRGTSLTLHGIGPFSQVTVIGRGEDAITPRLLEDIGALAGSAGASSKAPRMELLWPEAGMAAGGAHLAFGAALGEYRFGIYKTESGNAPKPGQGALVVRISDPEAARSAWTSQWRPVADSVRFARDLVTEPANVIYPESFVDRTRAAFADVPGVEIEVLDVPAMERLKMQSLLAVGQGSARPPRLLVVRYRGAPAGEAPVAFVGKGITFDSGGISIKPGENMWRMKYDMTGAATVTGTVLGLAKRRAKVNAIAVAALAENMPSGNAARPGDVIRTMSGKTYEIMSTDAEGRMVLVDAMWFVQTRDRPRVLIDVATLTGSVSTALGDEYAGLFSRDDALADALLSAGRASGEELWRLPLHPSYAKDLESPIADLRNGGSSGRAGAGVGAHFIGAWVQPGVAWAHLDIASMAWRDDSALPTMPTGASAFGVRLLDRYVRDHIEAGR</sequence>
<feature type="active site" evidence="8">
    <location>
        <position position="302"/>
    </location>
</feature>
<dbReference type="Pfam" id="PF02789">
    <property type="entry name" value="Peptidase_M17_N"/>
    <property type="match status" value="1"/>
</dbReference>
<comment type="catalytic activity">
    <reaction evidence="2 8">
        <text>Release of an N-terminal amino acid, preferentially leucine, but not glutamic or aspartic acids.</text>
        <dbReference type="EC" id="3.4.11.10"/>
    </reaction>
</comment>
<dbReference type="InterPro" id="IPR011356">
    <property type="entry name" value="Leucine_aapep/pepB"/>
</dbReference>
<evidence type="ECO:0000256" key="2">
    <source>
        <dbReference type="ARBA" id="ARBA00000967"/>
    </source>
</evidence>
<evidence type="ECO:0000259" key="10">
    <source>
        <dbReference type="PROSITE" id="PS00631"/>
    </source>
</evidence>
<keyword evidence="4 8" id="KW-0031">Aminopeptidase</keyword>
<comment type="similarity">
    <text evidence="3 8">Belongs to the peptidase M17 family.</text>
</comment>
<dbReference type="InterPro" id="IPR023042">
    <property type="entry name" value="Peptidase_M17_leu_NH2_pept"/>
</dbReference>
<evidence type="ECO:0000256" key="1">
    <source>
        <dbReference type="ARBA" id="ARBA00000135"/>
    </source>
</evidence>
<dbReference type="EMBL" id="JBHTIF010000001">
    <property type="protein sequence ID" value="MFD0726237.1"/>
    <property type="molecule type" value="Genomic_DNA"/>
</dbReference>
<proteinExistence type="inferred from homology"/>
<comment type="subcellular location">
    <subcellularLocation>
        <location evidence="8">Cytoplasm</location>
    </subcellularLocation>
</comment>
<feature type="active site" evidence="8">
    <location>
        <position position="376"/>
    </location>
</feature>
<dbReference type="PRINTS" id="PR00481">
    <property type="entry name" value="LAMNOPPTDASE"/>
</dbReference>
<evidence type="ECO:0000256" key="5">
    <source>
        <dbReference type="ARBA" id="ARBA00022670"/>
    </source>
</evidence>
<dbReference type="SUPFAM" id="SSF53187">
    <property type="entry name" value="Zn-dependent exopeptidases"/>
    <property type="match status" value="1"/>
</dbReference>
<comment type="catalytic activity">
    <reaction evidence="1 8">
        <text>Release of an N-terminal amino acid, Xaa-|-Yaa-, in which Xaa is preferably Leu, but may be other amino acids including Pro although not Arg or Lys, and Yaa may be Pro. Amino acid amides and methyl esters are also readily hydrolyzed, but rates on arylamides are exceedingly low.</text>
        <dbReference type="EC" id="3.4.11.1"/>
    </reaction>
</comment>
<comment type="function">
    <text evidence="8">Presumably involved in the processing and regular turnover of intracellular proteins. Catalyzes the removal of unsubstituted N-terminal amino acids from various peptides.</text>
</comment>
<feature type="binding site" evidence="8">
    <location>
        <position position="313"/>
    </location>
    <ligand>
        <name>Mn(2+)</name>
        <dbReference type="ChEBI" id="CHEBI:29035"/>
        <label>2</label>
    </ligand>
</feature>
<dbReference type="EC" id="3.4.11.10" evidence="8"/>
<dbReference type="CDD" id="cd00433">
    <property type="entry name" value="Peptidase_M17"/>
    <property type="match status" value="1"/>
</dbReference>
<comment type="caution">
    <text evidence="11">The sequence shown here is derived from an EMBL/GenBank/DDBJ whole genome shotgun (WGS) entry which is preliminary data.</text>
</comment>
<organism evidence="11 12">
    <name type="scientific">Lysobacter brunescens</name>
    <dbReference type="NCBI Taxonomy" id="262323"/>
    <lineage>
        <taxon>Bacteria</taxon>
        <taxon>Pseudomonadati</taxon>
        <taxon>Pseudomonadota</taxon>
        <taxon>Gammaproteobacteria</taxon>
        <taxon>Lysobacterales</taxon>
        <taxon>Lysobacteraceae</taxon>
        <taxon>Lysobacter</taxon>
    </lineage>
</organism>
<keyword evidence="7 8" id="KW-0464">Manganese</keyword>
<comment type="cofactor">
    <cofactor evidence="8">
        <name>Mn(2+)</name>
        <dbReference type="ChEBI" id="CHEBI:29035"/>
    </cofactor>
    <text evidence="8">Binds 2 manganese ions per subunit.</text>
</comment>
<feature type="binding site" evidence="8">
    <location>
        <position position="372"/>
    </location>
    <ligand>
        <name>Mn(2+)</name>
        <dbReference type="ChEBI" id="CHEBI:29035"/>
        <label>1</label>
    </ligand>
</feature>
<dbReference type="EC" id="3.4.11.1" evidence="8"/>
<keyword evidence="5 8" id="KW-0645">Protease</keyword>
<dbReference type="Proteomes" id="UP001597110">
    <property type="component" value="Unassembled WGS sequence"/>
</dbReference>
<evidence type="ECO:0000256" key="8">
    <source>
        <dbReference type="HAMAP-Rule" id="MF_00181"/>
    </source>
</evidence>
<dbReference type="PANTHER" id="PTHR11963:SF23">
    <property type="entry name" value="CYTOSOL AMINOPEPTIDASE"/>
    <property type="match status" value="1"/>
</dbReference>
<feature type="binding site" evidence="8">
    <location>
        <position position="295"/>
    </location>
    <ligand>
        <name>Mn(2+)</name>
        <dbReference type="ChEBI" id="CHEBI:29035"/>
        <label>2</label>
    </ligand>
</feature>
<dbReference type="Gene3D" id="3.40.630.10">
    <property type="entry name" value="Zn peptidases"/>
    <property type="match status" value="1"/>
</dbReference>
<dbReference type="InterPro" id="IPR008283">
    <property type="entry name" value="Peptidase_M17_N"/>
</dbReference>
<dbReference type="HAMAP" id="MF_00181">
    <property type="entry name" value="Cytosol_peptidase_M17"/>
    <property type="match status" value="1"/>
</dbReference>
<dbReference type="Pfam" id="PF00883">
    <property type="entry name" value="Peptidase_M17"/>
    <property type="match status" value="1"/>
</dbReference>
<keyword evidence="8" id="KW-0963">Cytoplasm</keyword>
<dbReference type="SUPFAM" id="SSF52949">
    <property type="entry name" value="Macro domain-like"/>
    <property type="match status" value="1"/>
</dbReference>
<dbReference type="Gene3D" id="3.40.220.10">
    <property type="entry name" value="Leucine Aminopeptidase, subunit E, domain 1"/>
    <property type="match status" value="1"/>
</dbReference>
<feature type="binding site" evidence="8">
    <location>
        <position position="374"/>
    </location>
    <ligand>
        <name>Mn(2+)</name>
        <dbReference type="ChEBI" id="CHEBI:29035"/>
        <label>1</label>
    </ligand>
</feature>
<keyword evidence="9" id="KW-0732">Signal</keyword>
<keyword evidence="8" id="KW-0479">Metal-binding</keyword>
<keyword evidence="6 8" id="KW-0378">Hydrolase</keyword>
<dbReference type="NCBIfam" id="NF002077">
    <property type="entry name" value="PRK00913.2-4"/>
    <property type="match status" value="1"/>
</dbReference>
<dbReference type="InterPro" id="IPR000819">
    <property type="entry name" value="Peptidase_M17_C"/>
</dbReference>
<dbReference type="PROSITE" id="PS00631">
    <property type="entry name" value="CYTOSOL_AP"/>
    <property type="match status" value="1"/>
</dbReference>
<feature type="signal peptide" evidence="9">
    <location>
        <begin position="1"/>
        <end position="32"/>
    </location>
</feature>
<evidence type="ECO:0000256" key="6">
    <source>
        <dbReference type="ARBA" id="ARBA00022801"/>
    </source>
</evidence>
<dbReference type="GO" id="GO:0004177">
    <property type="term" value="F:aminopeptidase activity"/>
    <property type="evidence" value="ECO:0007669"/>
    <property type="project" value="UniProtKB-KW"/>
</dbReference>